<protein>
    <submittedName>
        <fullName evidence="2">Uncharacterized protein</fullName>
    </submittedName>
</protein>
<feature type="compositionally biased region" description="Polar residues" evidence="1">
    <location>
        <begin position="17"/>
        <end position="34"/>
    </location>
</feature>
<reference evidence="2 3" key="1">
    <citation type="submission" date="2015-09" db="EMBL/GenBank/DDBJ databases">
        <title>Atta colombica WGS genome.</title>
        <authorList>
            <person name="Nygaard S."/>
            <person name="Hu H."/>
            <person name="Boomsma J."/>
            <person name="Zhang G."/>
        </authorList>
    </citation>
    <scope>NUCLEOTIDE SEQUENCE [LARGE SCALE GENOMIC DNA]</scope>
    <source>
        <strain evidence="2">Treedump-2</strain>
        <tissue evidence="2">Whole body</tissue>
    </source>
</reference>
<organism evidence="2 3">
    <name type="scientific">Atta colombica</name>
    <dbReference type="NCBI Taxonomy" id="520822"/>
    <lineage>
        <taxon>Eukaryota</taxon>
        <taxon>Metazoa</taxon>
        <taxon>Ecdysozoa</taxon>
        <taxon>Arthropoda</taxon>
        <taxon>Hexapoda</taxon>
        <taxon>Insecta</taxon>
        <taxon>Pterygota</taxon>
        <taxon>Neoptera</taxon>
        <taxon>Endopterygota</taxon>
        <taxon>Hymenoptera</taxon>
        <taxon>Apocrita</taxon>
        <taxon>Aculeata</taxon>
        <taxon>Formicoidea</taxon>
        <taxon>Formicidae</taxon>
        <taxon>Myrmicinae</taxon>
        <taxon>Atta</taxon>
    </lineage>
</organism>
<dbReference type="AlphaFoldDB" id="A0A195BFJ1"/>
<dbReference type="EMBL" id="KQ976504">
    <property type="protein sequence ID" value="KYM82952.1"/>
    <property type="molecule type" value="Genomic_DNA"/>
</dbReference>
<feature type="region of interest" description="Disordered" evidence="1">
    <location>
        <begin position="1"/>
        <end position="37"/>
    </location>
</feature>
<gene>
    <name evidence="2" type="ORF">ALC53_06664</name>
</gene>
<accession>A0A195BFJ1</accession>
<proteinExistence type="predicted"/>
<sequence length="101" mass="11224">MPTINHIPRAESRAHNAMTTRESVRNPQENSQSIRSDKTYHVGLRSAMPARCPDPALVAGDRERACTRGHRTILNSVTTSNVKVELPVEASAVRRAQHMIL</sequence>
<dbReference type="Proteomes" id="UP000078540">
    <property type="component" value="Unassembled WGS sequence"/>
</dbReference>
<evidence type="ECO:0000256" key="1">
    <source>
        <dbReference type="SAM" id="MobiDB-lite"/>
    </source>
</evidence>
<evidence type="ECO:0000313" key="2">
    <source>
        <dbReference type="EMBL" id="KYM82952.1"/>
    </source>
</evidence>
<evidence type="ECO:0000313" key="3">
    <source>
        <dbReference type="Proteomes" id="UP000078540"/>
    </source>
</evidence>
<name>A0A195BFJ1_9HYME</name>
<keyword evidence="3" id="KW-1185">Reference proteome</keyword>